<reference evidence="1 2" key="1">
    <citation type="journal article" date="2010" name="Virology">
        <title>A tale of tails: Sialidase is key to success in a model of phage therapy against K1-capsulated Escherichia coli.</title>
        <authorList>
            <person name="Bull J.J."/>
            <person name="Vimr E.R."/>
            <person name="Molineux I.J."/>
        </authorList>
    </citation>
    <scope>NUCLEOTIDE SEQUENCE</scope>
</reference>
<protein>
    <submittedName>
        <fullName evidence="1">Uncharacterized protein</fullName>
    </submittedName>
</protein>
<evidence type="ECO:0000313" key="1">
    <source>
        <dbReference type="EMBL" id="ADA82421.1"/>
    </source>
</evidence>
<sequence>MSDLYFPRSLKPIVSKGYSMTRRNNVWSVDLAGGGVRQGRDTYYDVFHVSVTLITSAMGRQAFLSFLEKVDGGASSFWMAHDFGMGIEDYQVTITSTIAESTEDGINWTITFTATAEKSPFQDLENQCLINNLPDLYGCYGDCLGSFLKIYANYETTFPRIWSNEGPAGYPPINLLASTLDSRIVYDGPQVYYINRNGNLVQSAANEWPLTFIDGVAVGRVPPEVSVTNRFLYSSNFSSSNWNKGLVSVSVSETGVLTAAGTYDVTATATSGNHLINQTVDVSVGVGDMVTFSFFAKANGYNFIRMYVRELPTALGSAVVDLRDGSIYSGPGGTDVTDVGGGWFRISETITATEDKTMSIRMDAWIYSDGVTGTFAGDGVSGIKLSAATVEVNQNTTSPVITDAVVATRTTASAKVTMNGATSIDITYSDSSVVNVPAVNGYATIPQADSAWGSKYINRIDFNVDG</sequence>
<organism evidence="1 2">
    <name type="scientific">Escherichia phage K1ind2</name>
    <dbReference type="NCBI Taxonomy" id="698489"/>
    <lineage>
        <taxon>Viruses</taxon>
        <taxon>Duplodnaviria</taxon>
        <taxon>Heunggongvirae</taxon>
        <taxon>Uroviricota</taxon>
        <taxon>Caudoviricetes</taxon>
        <taxon>Sarkviridae</taxon>
        <taxon>Guernseyvirinae</taxon>
        <taxon>Kagunavirus</taxon>
        <taxon>Kagunavirus K1ind2</taxon>
    </lineage>
</organism>
<dbReference type="KEGG" id="vg:40072965"/>
<dbReference type="OrthoDB" id="5193at10239"/>
<dbReference type="GeneID" id="40072965"/>
<evidence type="ECO:0000313" key="2">
    <source>
        <dbReference type="Proteomes" id="UP000001894"/>
    </source>
</evidence>
<keyword evidence="2" id="KW-1185">Reference proteome</keyword>
<dbReference type="Proteomes" id="UP000001894">
    <property type="component" value="Segment"/>
</dbReference>
<accession>D2XJP3</accession>
<dbReference type="EMBL" id="GU196280">
    <property type="protein sequence ID" value="ADA82421.1"/>
    <property type="molecule type" value="Genomic_DNA"/>
</dbReference>
<name>D2XJP3_9CAUD</name>
<dbReference type="RefSeq" id="YP_009597357.1">
    <property type="nucleotide sequence ID" value="NC_041898.1"/>
</dbReference>
<proteinExistence type="predicted"/>